<feature type="region of interest" description="Disordered" evidence="1">
    <location>
        <begin position="1"/>
        <end position="58"/>
    </location>
</feature>
<name>G3JN46_CORMM</name>
<dbReference type="InParanoid" id="G3JN46"/>
<organism evidence="2 3">
    <name type="scientific">Cordyceps militaris (strain CM01)</name>
    <name type="common">Caterpillar fungus</name>
    <dbReference type="NCBI Taxonomy" id="983644"/>
    <lineage>
        <taxon>Eukaryota</taxon>
        <taxon>Fungi</taxon>
        <taxon>Dikarya</taxon>
        <taxon>Ascomycota</taxon>
        <taxon>Pezizomycotina</taxon>
        <taxon>Sordariomycetes</taxon>
        <taxon>Hypocreomycetidae</taxon>
        <taxon>Hypocreales</taxon>
        <taxon>Cordycipitaceae</taxon>
        <taxon>Cordyceps</taxon>
    </lineage>
</organism>
<dbReference type="Proteomes" id="UP000001610">
    <property type="component" value="Unassembled WGS sequence"/>
</dbReference>
<proteinExistence type="predicted"/>
<dbReference type="AlphaFoldDB" id="G3JN46"/>
<gene>
    <name evidence="2" type="ORF">CCM_06647</name>
</gene>
<dbReference type="EMBL" id="JH126403">
    <property type="protein sequence ID" value="EGX90228.1"/>
    <property type="molecule type" value="Genomic_DNA"/>
</dbReference>
<feature type="compositionally biased region" description="Basic residues" evidence="1">
    <location>
        <begin position="38"/>
        <end position="50"/>
    </location>
</feature>
<dbReference type="KEGG" id="cmt:CCM_06647"/>
<keyword evidence="3" id="KW-1185">Reference proteome</keyword>
<protein>
    <submittedName>
        <fullName evidence="2">Uncharacterized protein</fullName>
    </submittedName>
</protein>
<feature type="compositionally biased region" description="Polar residues" evidence="1">
    <location>
        <begin position="1"/>
        <end position="12"/>
    </location>
</feature>
<dbReference type="GeneID" id="18168661"/>
<sequence length="542" mass="60823">MASRANNPNCRSGPSRGRGDCHGEAATRDKTTPPPKQSRSKNPRRPHIHRPLKDRFGCGDTMESAQRMVDIQRRNAKHLSQTEYCGAPPLGQNLVQLRLVIPGDHLMPKALGDLGVLDDIRREHQVWITRERGSETFLDLCSKNSKSLHVALNAINGRIHHMRLSEESLTVQYFTQLPKENAGVAIKFEIGKRPVVESTTDNARDAEYGLSRLVAHFATILPSAVKSLAALPALKMQINFGYLKVLAKRKSVGNRLSCEEFESALGSYSSRGRGLSIDNENNRFPNVDVANIFVSSILNNDEIVQNKANVALKHLVQFDADKQTVTADLWEEDGVAKVASSRCTETESHPPLDWIVSAPAMDVDWTMRVSSHPNYTGDKNDKLLDATTKLAQSFTFKINAEMHNRQPKRSGEVAKEDMQRFQLPKWQALPRGDPTHVLSSFQLTSLFRLQYRDTPYEIETSITQHWARVPLSPEPDRLSWSVSVRGIHWEEALHECRIGESSSGEENLLRRLWPGEGSLEERLGGFLKCVFQVQNSIVTAQS</sequence>
<dbReference type="HOGENOM" id="CLU_576178_0_0_1"/>
<accession>G3JN46</accession>
<dbReference type="eggNOG" id="ENOG502RQNC">
    <property type="taxonomic scope" value="Eukaryota"/>
</dbReference>
<dbReference type="VEuPathDB" id="FungiDB:CCM_06647"/>
<evidence type="ECO:0000313" key="2">
    <source>
        <dbReference type="EMBL" id="EGX90228.1"/>
    </source>
</evidence>
<dbReference type="RefSeq" id="XP_006671851.1">
    <property type="nucleotide sequence ID" value="XM_006671788.1"/>
</dbReference>
<feature type="compositionally biased region" description="Basic and acidic residues" evidence="1">
    <location>
        <begin position="17"/>
        <end position="31"/>
    </location>
</feature>
<evidence type="ECO:0000256" key="1">
    <source>
        <dbReference type="SAM" id="MobiDB-lite"/>
    </source>
</evidence>
<reference evidence="2 3" key="1">
    <citation type="journal article" date="2011" name="Genome Biol.">
        <title>Genome sequence of the insect pathogenic fungus Cordyceps militaris, a valued traditional Chinese medicine.</title>
        <authorList>
            <person name="Zheng P."/>
            <person name="Xia Y."/>
            <person name="Xiao G."/>
            <person name="Xiong C."/>
            <person name="Hu X."/>
            <person name="Zhang S."/>
            <person name="Zheng H."/>
            <person name="Huang Y."/>
            <person name="Zhou Y."/>
            <person name="Wang S."/>
            <person name="Zhao G.P."/>
            <person name="Liu X."/>
            <person name="St Leger R.J."/>
            <person name="Wang C."/>
        </authorList>
    </citation>
    <scope>NUCLEOTIDE SEQUENCE [LARGE SCALE GENOMIC DNA]</scope>
    <source>
        <strain evidence="2 3">CM01</strain>
    </source>
</reference>
<dbReference type="OMA" id="MALNKTM"/>
<dbReference type="OrthoDB" id="4739136at2759"/>
<evidence type="ECO:0000313" key="3">
    <source>
        <dbReference type="Proteomes" id="UP000001610"/>
    </source>
</evidence>